<proteinExistence type="predicted"/>
<dbReference type="InterPro" id="IPR032466">
    <property type="entry name" value="Metal_Hydrolase"/>
</dbReference>
<dbReference type="Pfam" id="PF07969">
    <property type="entry name" value="Amidohydro_3"/>
    <property type="match status" value="1"/>
</dbReference>
<gene>
    <name evidence="3" type="ORF">BJ322DRAFT_1085055</name>
</gene>
<evidence type="ECO:0000256" key="1">
    <source>
        <dbReference type="SAM" id="SignalP"/>
    </source>
</evidence>
<dbReference type="PANTHER" id="PTHR22642:SF2">
    <property type="entry name" value="PROTEIN LONG AFTER FAR-RED 3"/>
    <property type="match status" value="1"/>
</dbReference>
<keyword evidence="4" id="KW-1185">Reference proteome</keyword>
<feature type="domain" description="Amidohydrolase 3" evidence="2">
    <location>
        <begin position="87"/>
        <end position="575"/>
    </location>
</feature>
<dbReference type="GO" id="GO:0016810">
    <property type="term" value="F:hydrolase activity, acting on carbon-nitrogen (but not peptide) bonds"/>
    <property type="evidence" value="ECO:0007669"/>
    <property type="project" value="InterPro"/>
</dbReference>
<evidence type="ECO:0000313" key="3">
    <source>
        <dbReference type="EMBL" id="KAF9780179.1"/>
    </source>
</evidence>
<name>A0A9P6L2U8_9AGAM</name>
<dbReference type="SUPFAM" id="SSF51556">
    <property type="entry name" value="Metallo-dependent hydrolases"/>
    <property type="match status" value="1"/>
</dbReference>
<dbReference type="PANTHER" id="PTHR22642">
    <property type="entry name" value="IMIDAZOLONEPROPIONASE"/>
    <property type="match status" value="1"/>
</dbReference>
<evidence type="ECO:0000259" key="2">
    <source>
        <dbReference type="Pfam" id="PF07969"/>
    </source>
</evidence>
<feature type="signal peptide" evidence="1">
    <location>
        <begin position="1"/>
        <end position="22"/>
    </location>
</feature>
<dbReference type="Gene3D" id="3.10.310.70">
    <property type="match status" value="1"/>
</dbReference>
<dbReference type="OrthoDB" id="3501663at2759"/>
<dbReference type="AlphaFoldDB" id="A0A9P6L2U8"/>
<reference evidence="3" key="1">
    <citation type="journal article" date="2020" name="Nat. Commun.">
        <title>Large-scale genome sequencing of mycorrhizal fungi provides insights into the early evolution of symbiotic traits.</title>
        <authorList>
            <person name="Miyauchi S."/>
            <person name="Kiss E."/>
            <person name="Kuo A."/>
            <person name="Drula E."/>
            <person name="Kohler A."/>
            <person name="Sanchez-Garcia M."/>
            <person name="Morin E."/>
            <person name="Andreopoulos B."/>
            <person name="Barry K.W."/>
            <person name="Bonito G."/>
            <person name="Buee M."/>
            <person name="Carver A."/>
            <person name="Chen C."/>
            <person name="Cichocki N."/>
            <person name="Clum A."/>
            <person name="Culley D."/>
            <person name="Crous P.W."/>
            <person name="Fauchery L."/>
            <person name="Girlanda M."/>
            <person name="Hayes R.D."/>
            <person name="Keri Z."/>
            <person name="LaButti K."/>
            <person name="Lipzen A."/>
            <person name="Lombard V."/>
            <person name="Magnuson J."/>
            <person name="Maillard F."/>
            <person name="Murat C."/>
            <person name="Nolan M."/>
            <person name="Ohm R.A."/>
            <person name="Pangilinan J."/>
            <person name="Pereira M.F."/>
            <person name="Perotto S."/>
            <person name="Peter M."/>
            <person name="Pfister S."/>
            <person name="Riley R."/>
            <person name="Sitrit Y."/>
            <person name="Stielow J.B."/>
            <person name="Szollosi G."/>
            <person name="Zifcakova L."/>
            <person name="Stursova M."/>
            <person name="Spatafora J.W."/>
            <person name="Tedersoo L."/>
            <person name="Vaario L.M."/>
            <person name="Yamada A."/>
            <person name="Yan M."/>
            <person name="Wang P."/>
            <person name="Xu J."/>
            <person name="Bruns T."/>
            <person name="Baldrian P."/>
            <person name="Vilgalys R."/>
            <person name="Dunand C."/>
            <person name="Henrissat B."/>
            <person name="Grigoriev I.V."/>
            <person name="Hibbett D."/>
            <person name="Nagy L.G."/>
            <person name="Martin F.M."/>
        </authorList>
    </citation>
    <scope>NUCLEOTIDE SEQUENCE</scope>
    <source>
        <strain evidence="3">UH-Tt-Lm1</strain>
    </source>
</reference>
<dbReference type="Gene3D" id="2.30.40.10">
    <property type="entry name" value="Urease, subunit C, domain 1"/>
    <property type="match status" value="1"/>
</dbReference>
<dbReference type="SUPFAM" id="SSF51338">
    <property type="entry name" value="Composite domain of metallo-dependent hydrolases"/>
    <property type="match status" value="1"/>
</dbReference>
<organism evidence="3 4">
    <name type="scientific">Thelephora terrestris</name>
    <dbReference type="NCBI Taxonomy" id="56493"/>
    <lineage>
        <taxon>Eukaryota</taxon>
        <taxon>Fungi</taxon>
        <taxon>Dikarya</taxon>
        <taxon>Basidiomycota</taxon>
        <taxon>Agaricomycotina</taxon>
        <taxon>Agaricomycetes</taxon>
        <taxon>Thelephorales</taxon>
        <taxon>Thelephoraceae</taxon>
        <taxon>Thelephora</taxon>
    </lineage>
</organism>
<dbReference type="InterPro" id="IPR033932">
    <property type="entry name" value="YtcJ-like"/>
</dbReference>
<dbReference type="Proteomes" id="UP000736335">
    <property type="component" value="Unassembled WGS sequence"/>
</dbReference>
<reference evidence="3" key="2">
    <citation type="submission" date="2020-11" db="EMBL/GenBank/DDBJ databases">
        <authorList>
            <consortium name="DOE Joint Genome Institute"/>
            <person name="Kuo A."/>
            <person name="Miyauchi S."/>
            <person name="Kiss E."/>
            <person name="Drula E."/>
            <person name="Kohler A."/>
            <person name="Sanchez-Garcia M."/>
            <person name="Andreopoulos B."/>
            <person name="Barry K.W."/>
            <person name="Bonito G."/>
            <person name="Buee M."/>
            <person name="Carver A."/>
            <person name="Chen C."/>
            <person name="Cichocki N."/>
            <person name="Clum A."/>
            <person name="Culley D."/>
            <person name="Crous P.W."/>
            <person name="Fauchery L."/>
            <person name="Girlanda M."/>
            <person name="Hayes R."/>
            <person name="Keri Z."/>
            <person name="Labutti K."/>
            <person name="Lipzen A."/>
            <person name="Lombard V."/>
            <person name="Magnuson J."/>
            <person name="Maillard F."/>
            <person name="Morin E."/>
            <person name="Murat C."/>
            <person name="Nolan M."/>
            <person name="Ohm R."/>
            <person name="Pangilinan J."/>
            <person name="Pereira M."/>
            <person name="Perotto S."/>
            <person name="Peter M."/>
            <person name="Riley R."/>
            <person name="Sitrit Y."/>
            <person name="Stielow B."/>
            <person name="Szollosi G."/>
            <person name="Zifcakova L."/>
            <person name="Stursova M."/>
            <person name="Spatafora J.W."/>
            <person name="Tedersoo L."/>
            <person name="Vaario L.-M."/>
            <person name="Yamada A."/>
            <person name="Yan M."/>
            <person name="Wang P."/>
            <person name="Xu J."/>
            <person name="Bruns T."/>
            <person name="Baldrian P."/>
            <person name="Vilgalys R."/>
            <person name="Henrissat B."/>
            <person name="Grigoriev I.V."/>
            <person name="Hibbett D."/>
            <person name="Nagy L.G."/>
            <person name="Martin F.M."/>
        </authorList>
    </citation>
    <scope>NUCLEOTIDE SEQUENCE</scope>
    <source>
        <strain evidence="3">UH-Tt-Lm1</strain>
    </source>
</reference>
<evidence type="ECO:0000313" key="4">
    <source>
        <dbReference type="Proteomes" id="UP000736335"/>
    </source>
</evidence>
<sequence length="608" mass="66885">MNLVRNFALGLTTATLARYTWSSIYDAKFPSSYTVCTTGHGTIYTVDEMNPTAECVSVKDGRLVAVGPRDSIDIASSTVPMYETKPGSIIVPGLSDAHAHILEYGWKMQLVLDGANSIEEIISRVKAYLRSHPEVADDPTTFIEGMGWDQNRWASKQFPTADDLSDDPELAGRRIVLTRVDGHATWVSKPVLELMIAGGKIPKDVSGGEVIRDKGGFPTGIFVDNAMSLVPVPDKTPAQVLAYFKTAMQDALEVGLTNIHDAGGQDQYIDFYKEMADTGKLPVRIYLMRAGPPADDISEWDKIKPLINYGENERFNVQGVKLFMDGALGSWGAALLEPYSDNNSTSGLLTTEPEDMRNYIEQAWRYGWQVNVHAIGDRANHIVLDIFEDMQSKDPGFLMDRRPRIEHSQIMTLDDLDRSGRLGVINSVQPTHATSDMEYAESRLGPQRIKGAYAYKTMLRNSRFNVLPLGSDFPIEGINPLLGFYAAVSRLSVAGDSPHGPGGWYPSDALTRAEALKGMTLDPAYASFSEQELGSLEKGKKADFVVLDQDIMKAEMSKVLSTKVEATVIDGQVLYGGFGPSGGRLVDISFLVQEATRLRDRVLGQFFV</sequence>
<feature type="chain" id="PRO_5040320897" evidence="1">
    <location>
        <begin position="23"/>
        <end position="608"/>
    </location>
</feature>
<protein>
    <submittedName>
        <fullName evidence="3">Amidohydrolase family-domain-containing protein</fullName>
    </submittedName>
</protein>
<dbReference type="CDD" id="cd01300">
    <property type="entry name" value="YtcJ_like"/>
    <property type="match status" value="1"/>
</dbReference>
<comment type="caution">
    <text evidence="3">The sequence shown here is derived from an EMBL/GenBank/DDBJ whole genome shotgun (WGS) entry which is preliminary data.</text>
</comment>
<dbReference type="InterPro" id="IPR013108">
    <property type="entry name" value="Amidohydro_3"/>
</dbReference>
<accession>A0A9P6L2U8</accession>
<dbReference type="Gene3D" id="3.20.20.140">
    <property type="entry name" value="Metal-dependent hydrolases"/>
    <property type="match status" value="1"/>
</dbReference>
<dbReference type="InterPro" id="IPR011059">
    <property type="entry name" value="Metal-dep_hydrolase_composite"/>
</dbReference>
<keyword evidence="1" id="KW-0732">Signal</keyword>
<dbReference type="EMBL" id="WIUZ02000017">
    <property type="protein sequence ID" value="KAF9780179.1"/>
    <property type="molecule type" value="Genomic_DNA"/>
</dbReference>